<evidence type="ECO:0000313" key="1">
    <source>
        <dbReference type="EMBL" id="MCI19098.1"/>
    </source>
</evidence>
<reference evidence="1 2" key="1">
    <citation type="journal article" date="2018" name="Front. Plant Sci.">
        <title>Red Clover (Trifolium pratense) and Zigzag Clover (T. medium) - A Picture of Genomic Similarities and Differences.</title>
        <authorList>
            <person name="Dluhosova J."/>
            <person name="Istvanek J."/>
            <person name="Nedelnik J."/>
            <person name="Repkova J."/>
        </authorList>
    </citation>
    <scope>NUCLEOTIDE SEQUENCE [LARGE SCALE GENOMIC DNA]</scope>
    <source>
        <strain evidence="2">cv. 10/8</strain>
        <tissue evidence="1">Leaf</tissue>
    </source>
</reference>
<organism evidence="1 2">
    <name type="scientific">Trifolium medium</name>
    <dbReference type="NCBI Taxonomy" id="97028"/>
    <lineage>
        <taxon>Eukaryota</taxon>
        <taxon>Viridiplantae</taxon>
        <taxon>Streptophyta</taxon>
        <taxon>Embryophyta</taxon>
        <taxon>Tracheophyta</taxon>
        <taxon>Spermatophyta</taxon>
        <taxon>Magnoliopsida</taxon>
        <taxon>eudicotyledons</taxon>
        <taxon>Gunneridae</taxon>
        <taxon>Pentapetalae</taxon>
        <taxon>rosids</taxon>
        <taxon>fabids</taxon>
        <taxon>Fabales</taxon>
        <taxon>Fabaceae</taxon>
        <taxon>Papilionoideae</taxon>
        <taxon>50 kb inversion clade</taxon>
        <taxon>NPAAA clade</taxon>
        <taxon>Hologalegina</taxon>
        <taxon>IRL clade</taxon>
        <taxon>Trifolieae</taxon>
        <taxon>Trifolium</taxon>
    </lineage>
</organism>
<proteinExistence type="predicted"/>
<name>A0A392Q4R1_9FABA</name>
<keyword evidence="2" id="KW-1185">Reference proteome</keyword>
<comment type="caution">
    <text evidence="1">The sequence shown here is derived from an EMBL/GenBank/DDBJ whole genome shotgun (WGS) entry which is preliminary data.</text>
</comment>
<dbReference type="Proteomes" id="UP000265520">
    <property type="component" value="Unassembled WGS sequence"/>
</dbReference>
<feature type="non-terminal residue" evidence="1">
    <location>
        <position position="1"/>
    </location>
</feature>
<dbReference type="AlphaFoldDB" id="A0A392Q4R1"/>
<protein>
    <submittedName>
        <fullName evidence="1">Gag-pol polyprotein</fullName>
    </submittedName>
</protein>
<evidence type="ECO:0000313" key="2">
    <source>
        <dbReference type="Proteomes" id="UP000265520"/>
    </source>
</evidence>
<dbReference type="EMBL" id="LXQA010113249">
    <property type="protein sequence ID" value="MCI19098.1"/>
    <property type="molecule type" value="Genomic_DNA"/>
</dbReference>
<feature type="non-terminal residue" evidence="1">
    <location>
        <position position="104"/>
    </location>
</feature>
<sequence length="104" mass="11946">KIFSGTMDKEGRFVNRPPLLDGSNYDYWKSHMVAFLKSIDSKIWKVVVKEWDHPVVTDKDGNSTVEDEIALGNSKALNALFNGVDKNMFRLIKKCRVVKDAWEI</sequence>
<accession>A0A392Q4R1</accession>